<dbReference type="InterPro" id="IPR013766">
    <property type="entry name" value="Thioredoxin_domain"/>
</dbReference>
<dbReference type="CDD" id="cd03073">
    <property type="entry name" value="PDI_b'_ERp72_ERp57"/>
    <property type="match status" value="1"/>
</dbReference>
<evidence type="ECO:0000259" key="14">
    <source>
        <dbReference type="PROSITE" id="PS51352"/>
    </source>
</evidence>
<feature type="disulfide bond" description="Redox-active" evidence="11">
    <location>
        <begin position="46"/>
        <end position="49"/>
    </location>
</feature>
<dbReference type="KEGG" id="spu:577673"/>
<feature type="chain" id="PRO_5029948638" description="Protein disulfide-isomerase" evidence="13">
    <location>
        <begin position="17"/>
        <end position="482"/>
    </location>
</feature>
<dbReference type="OMA" id="QLANKFE"/>
<reference evidence="16" key="1">
    <citation type="submission" date="2015-02" db="EMBL/GenBank/DDBJ databases">
        <title>Genome sequencing for Strongylocentrotus purpuratus.</title>
        <authorList>
            <person name="Murali S."/>
            <person name="Liu Y."/>
            <person name="Vee V."/>
            <person name="English A."/>
            <person name="Wang M."/>
            <person name="Skinner E."/>
            <person name="Han Y."/>
            <person name="Muzny D.M."/>
            <person name="Worley K.C."/>
            <person name="Gibbs R.A."/>
        </authorList>
    </citation>
    <scope>NUCLEOTIDE SEQUENCE</scope>
</reference>
<keyword evidence="16" id="KW-1185">Reference proteome</keyword>
<dbReference type="FunFam" id="3.40.30.10:FF:000303">
    <property type="entry name" value="Protein disulfide-isomerase"/>
    <property type="match status" value="1"/>
</dbReference>
<dbReference type="CTD" id="2923"/>
<evidence type="ECO:0000256" key="4">
    <source>
        <dbReference type="ARBA" id="ARBA00012723"/>
    </source>
</evidence>
<dbReference type="EnsemblMetazoa" id="XM_030976667">
    <property type="protein sequence ID" value="XP_030832527"/>
    <property type="gene ID" value="LOC577673"/>
</dbReference>
<evidence type="ECO:0000256" key="11">
    <source>
        <dbReference type="PIRSR" id="PIRSR605792-51"/>
    </source>
</evidence>
<dbReference type="PANTHER" id="PTHR18929:SF132">
    <property type="entry name" value="PROTEIN DISULFIDE-ISOMERASE A3"/>
    <property type="match status" value="1"/>
</dbReference>
<organism evidence="15 16">
    <name type="scientific">Strongylocentrotus purpuratus</name>
    <name type="common">Purple sea urchin</name>
    <dbReference type="NCBI Taxonomy" id="7668"/>
    <lineage>
        <taxon>Eukaryota</taxon>
        <taxon>Metazoa</taxon>
        <taxon>Echinodermata</taxon>
        <taxon>Eleutherozoa</taxon>
        <taxon>Echinozoa</taxon>
        <taxon>Echinoidea</taxon>
        <taxon>Euechinoidea</taxon>
        <taxon>Echinacea</taxon>
        <taxon>Camarodonta</taxon>
        <taxon>Echinidea</taxon>
        <taxon>Strongylocentrotidae</taxon>
        <taxon>Strongylocentrotus</taxon>
    </lineage>
</organism>
<evidence type="ECO:0000256" key="3">
    <source>
        <dbReference type="ARBA" id="ARBA00006347"/>
    </source>
</evidence>
<reference evidence="15" key="2">
    <citation type="submission" date="2021-01" db="UniProtKB">
        <authorList>
            <consortium name="EnsemblMetazoa"/>
        </authorList>
    </citation>
    <scope>IDENTIFICATION</scope>
</reference>
<evidence type="ECO:0000256" key="9">
    <source>
        <dbReference type="ARBA" id="ARBA00023235"/>
    </source>
</evidence>
<evidence type="ECO:0000256" key="1">
    <source>
        <dbReference type="ARBA" id="ARBA00001182"/>
    </source>
</evidence>
<evidence type="ECO:0000256" key="10">
    <source>
        <dbReference type="ARBA" id="ARBA00023284"/>
    </source>
</evidence>
<dbReference type="PROSITE" id="PS51352">
    <property type="entry name" value="THIOREDOXIN_2"/>
    <property type="match status" value="2"/>
</dbReference>
<name>A0A7M7N7R3_STRPU</name>
<dbReference type="AlphaFoldDB" id="A0A7M7N7R3"/>
<keyword evidence="9 13" id="KW-0413">Isomerase</keyword>
<dbReference type="Pfam" id="PF00085">
    <property type="entry name" value="Thioredoxin"/>
    <property type="match status" value="2"/>
</dbReference>
<dbReference type="GO" id="GO:0034976">
    <property type="term" value="P:response to endoplasmic reticulum stress"/>
    <property type="evidence" value="ECO:0000318"/>
    <property type="project" value="GO_Central"/>
</dbReference>
<dbReference type="RefSeq" id="XP_030832527.1">
    <property type="nucleotide sequence ID" value="XM_030976667.1"/>
</dbReference>
<dbReference type="GO" id="GO:0005783">
    <property type="term" value="C:endoplasmic reticulum"/>
    <property type="evidence" value="ECO:0000318"/>
    <property type="project" value="GO_Central"/>
</dbReference>
<dbReference type="GO" id="GO:0005788">
    <property type="term" value="C:endoplasmic reticulum lumen"/>
    <property type="evidence" value="ECO:0007669"/>
    <property type="project" value="UniProtKB-SubCell"/>
</dbReference>
<dbReference type="InterPro" id="IPR041868">
    <property type="entry name" value="PDIA3_PDI_b"/>
</dbReference>
<dbReference type="InterPro" id="IPR005792">
    <property type="entry name" value="Prot_disulphide_isomerase"/>
</dbReference>
<evidence type="ECO:0000256" key="2">
    <source>
        <dbReference type="ARBA" id="ARBA00004319"/>
    </source>
</evidence>
<dbReference type="GeneID" id="577673"/>
<keyword evidence="8 11" id="KW-1015">Disulfide bond</keyword>
<dbReference type="NCBIfam" id="TIGR01130">
    <property type="entry name" value="ER_PDI_fam"/>
    <property type="match status" value="1"/>
</dbReference>
<comment type="catalytic activity">
    <reaction evidence="1 13">
        <text>Catalyzes the rearrangement of -S-S- bonds in proteins.</text>
        <dbReference type="EC" id="5.3.4.1"/>
    </reaction>
</comment>
<feature type="domain" description="Thioredoxin" evidence="14">
    <location>
        <begin position="341"/>
        <end position="470"/>
    </location>
</feature>
<dbReference type="Gene3D" id="3.40.30.10">
    <property type="entry name" value="Glutaredoxin"/>
    <property type="match status" value="4"/>
</dbReference>
<dbReference type="Proteomes" id="UP000007110">
    <property type="component" value="Unassembled WGS sequence"/>
</dbReference>
<sequence>MNALLLISLLFGVAYGSDVIDFTDDDFKDNIGDHSLILVEFFAPWCGHCKKLAPEFETAATTLQRESPPIALAKVDCTANTQTCGAYGVSGYPTLKVFRNGEPSDYQGPRESAGIISFMKKQAGPKSVVIATEAQFDDFTSGATAAIVGFFADETSAGLKEFKKLTDAFFEEFRFAYTLDSGLAEKHSGTDKVVLFRPPQLASKFEESQAVFDGAIKKKDVEKFIRENVHGLCGYMTADNQAQFTKKPLLTAYYNVDYKLDKKGTNYWRNRVMNVGREFIGSVYLSIASASDFQRKLDDYDTSFDAEGGSPVVAIEGAKGEKFVMPEKFTVKTLKAFIQAFVNGELEPFIKSEDIPASNDGPVKVVVGKTFDEIVNDETKDVLIEFYAPWCGHCKTLEPKYNELGEALSGDNNIVIAKMDATANDVPPAFEVRGFPTLYWAPKNNKSSPKKYEGGREVPDFIKFIKKEATSKPVNTGDKTEL</sequence>
<evidence type="ECO:0000313" key="15">
    <source>
        <dbReference type="EnsemblMetazoa" id="XP_030832527"/>
    </source>
</evidence>
<comment type="similarity">
    <text evidence="3 12">Belongs to the protein disulfide isomerase family.</text>
</comment>
<dbReference type="GO" id="GO:0006457">
    <property type="term" value="P:protein folding"/>
    <property type="evidence" value="ECO:0000318"/>
    <property type="project" value="GO_Central"/>
</dbReference>
<evidence type="ECO:0000256" key="12">
    <source>
        <dbReference type="RuleBase" id="RU004208"/>
    </source>
</evidence>
<comment type="subcellular location">
    <subcellularLocation>
        <location evidence="2">Endoplasmic reticulum lumen</location>
    </subcellularLocation>
</comment>
<feature type="disulfide bond" description="Redox-active" evidence="11">
    <location>
        <begin position="391"/>
        <end position="394"/>
    </location>
</feature>
<dbReference type="GO" id="GO:0003756">
    <property type="term" value="F:protein disulfide isomerase activity"/>
    <property type="evidence" value="ECO:0000318"/>
    <property type="project" value="GO_Central"/>
</dbReference>
<dbReference type="SUPFAM" id="SSF52833">
    <property type="entry name" value="Thioredoxin-like"/>
    <property type="match status" value="4"/>
</dbReference>
<evidence type="ECO:0000256" key="7">
    <source>
        <dbReference type="ARBA" id="ARBA00022824"/>
    </source>
</evidence>
<evidence type="ECO:0000256" key="13">
    <source>
        <dbReference type="RuleBase" id="RU361130"/>
    </source>
</evidence>
<keyword evidence="7" id="KW-0256">Endoplasmic reticulum</keyword>
<evidence type="ECO:0000313" key="16">
    <source>
        <dbReference type="Proteomes" id="UP000007110"/>
    </source>
</evidence>
<dbReference type="FunFam" id="3.40.30.10:FF:000045">
    <property type="entry name" value="Disulfide-isomerase A3"/>
    <property type="match status" value="1"/>
</dbReference>
<protein>
    <recommendedName>
        <fullName evidence="4 13">Protein disulfide-isomerase</fullName>
        <ecNumber evidence="4 13">5.3.4.1</ecNumber>
    </recommendedName>
</protein>
<dbReference type="InterPro" id="IPR017937">
    <property type="entry name" value="Thioredoxin_CS"/>
</dbReference>
<feature type="domain" description="Thioredoxin" evidence="14">
    <location>
        <begin position="13"/>
        <end position="124"/>
    </location>
</feature>
<dbReference type="CDD" id="cd02961">
    <property type="entry name" value="PDI_a_family"/>
    <property type="match status" value="1"/>
</dbReference>
<dbReference type="CDD" id="cd03069">
    <property type="entry name" value="PDI_b_ERp57"/>
    <property type="match status" value="1"/>
</dbReference>
<dbReference type="FunFam" id="3.40.30.10:FF:000017">
    <property type="entry name" value="Protein disulfide-isomerase A4"/>
    <property type="match status" value="1"/>
</dbReference>
<dbReference type="InterPro" id="IPR005788">
    <property type="entry name" value="PDI_thioredoxin-like_dom"/>
</dbReference>
<evidence type="ECO:0000256" key="8">
    <source>
        <dbReference type="ARBA" id="ARBA00023157"/>
    </source>
</evidence>
<dbReference type="PROSITE" id="PS00194">
    <property type="entry name" value="THIOREDOXIN_1"/>
    <property type="match status" value="2"/>
</dbReference>
<keyword evidence="6" id="KW-0677">Repeat</keyword>
<dbReference type="InterPro" id="IPR036249">
    <property type="entry name" value="Thioredoxin-like_sf"/>
</dbReference>
<evidence type="ECO:0000256" key="5">
    <source>
        <dbReference type="ARBA" id="ARBA00022729"/>
    </source>
</evidence>
<dbReference type="EC" id="5.3.4.1" evidence="4 13"/>
<dbReference type="NCBIfam" id="TIGR01126">
    <property type="entry name" value="pdi_dom"/>
    <property type="match status" value="2"/>
</dbReference>
<dbReference type="OrthoDB" id="427280at2759"/>
<accession>A0A7M7N7R3</accession>
<keyword evidence="10 11" id="KW-0676">Redox-active center</keyword>
<dbReference type="CDD" id="cd02995">
    <property type="entry name" value="PDI_a_PDI_a'_C"/>
    <property type="match status" value="1"/>
</dbReference>
<feature type="signal peptide" evidence="13">
    <location>
        <begin position="1"/>
        <end position="16"/>
    </location>
</feature>
<dbReference type="Pfam" id="PF13848">
    <property type="entry name" value="Thioredoxin_6"/>
    <property type="match status" value="1"/>
</dbReference>
<dbReference type="FunFam" id="3.40.30.10:FF:000077">
    <property type="entry name" value="Protein disulfide-isomerase"/>
    <property type="match status" value="1"/>
</dbReference>
<proteinExistence type="inferred from homology"/>
<dbReference type="PRINTS" id="PR00421">
    <property type="entry name" value="THIOREDOXIN"/>
</dbReference>
<dbReference type="PANTHER" id="PTHR18929">
    <property type="entry name" value="PROTEIN DISULFIDE ISOMERASE"/>
    <property type="match status" value="1"/>
</dbReference>
<evidence type="ECO:0000256" key="6">
    <source>
        <dbReference type="ARBA" id="ARBA00022737"/>
    </source>
</evidence>
<dbReference type="InParanoid" id="A0A7M7N7R3"/>
<keyword evidence="5 13" id="KW-0732">Signal</keyword>